<dbReference type="PANTHER" id="PTHR30580:SF0">
    <property type="entry name" value="PRIMOSOMAL PROTEIN N"/>
    <property type="match status" value="1"/>
</dbReference>
<accession>A0ABT5VTZ8</accession>
<dbReference type="SMART" id="SM00490">
    <property type="entry name" value="HELICc"/>
    <property type="match status" value="1"/>
</dbReference>
<feature type="binding site" evidence="11">
    <location>
        <position position="540"/>
    </location>
    <ligand>
        <name>Zn(2+)</name>
        <dbReference type="ChEBI" id="CHEBI:29105"/>
        <label>2</label>
    </ligand>
</feature>
<dbReference type="PROSITE" id="PS51192">
    <property type="entry name" value="HELICASE_ATP_BIND_1"/>
    <property type="match status" value="1"/>
</dbReference>
<dbReference type="PANTHER" id="PTHR30580">
    <property type="entry name" value="PRIMOSOMAL PROTEIN N"/>
    <property type="match status" value="1"/>
</dbReference>
<evidence type="ECO:0000256" key="9">
    <source>
        <dbReference type="ARBA" id="ARBA00023125"/>
    </source>
</evidence>
<evidence type="ECO:0000313" key="14">
    <source>
        <dbReference type="EMBL" id="MDE5418272.1"/>
    </source>
</evidence>
<comment type="catalytic activity">
    <reaction evidence="11">
        <text>Couples ATP hydrolysis with the unwinding of duplex DNA by translocating in the 3'-5' direction.</text>
        <dbReference type="EC" id="5.6.2.4"/>
    </reaction>
</comment>
<feature type="binding site" evidence="11">
    <location>
        <position position="558"/>
    </location>
    <ligand>
        <name>Zn(2+)</name>
        <dbReference type="ChEBI" id="CHEBI:29105"/>
        <label>2</label>
    </ligand>
</feature>
<evidence type="ECO:0000256" key="10">
    <source>
        <dbReference type="ARBA" id="ARBA00023235"/>
    </source>
</evidence>
<organism evidence="14 15">
    <name type="scientific">Paralabilibaculum antarcticum</name>
    <dbReference type="NCBI Taxonomy" id="2912572"/>
    <lineage>
        <taxon>Bacteria</taxon>
        <taxon>Pseudomonadati</taxon>
        <taxon>Bacteroidota</taxon>
        <taxon>Bacteroidia</taxon>
        <taxon>Marinilabiliales</taxon>
        <taxon>Marinifilaceae</taxon>
        <taxon>Paralabilibaculum</taxon>
    </lineage>
</organism>
<dbReference type="SMART" id="SM00487">
    <property type="entry name" value="DEXDc"/>
    <property type="match status" value="1"/>
</dbReference>
<dbReference type="InterPro" id="IPR027417">
    <property type="entry name" value="P-loop_NTPase"/>
</dbReference>
<feature type="domain" description="Helicase ATP-binding" evidence="12">
    <location>
        <begin position="297"/>
        <end position="468"/>
    </location>
</feature>
<gene>
    <name evidence="11 14" type="primary">priA</name>
    <name evidence="14" type="ORF">L3049_09645</name>
</gene>
<evidence type="ECO:0000256" key="1">
    <source>
        <dbReference type="ARBA" id="ARBA00022515"/>
    </source>
</evidence>
<dbReference type="Pfam" id="PF18074">
    <property type="entry name" value="PriA_C"/>
    <property type="match status" value="1"/>
</dbReference>
<reference evidence="14 15" key="1">
    <citation type="submission" date="2022-01" db="EMBL/GenBank/DDBJ databases">
        <title>Labilibaculum sp. nov, a marine bacterium isolated from Antarctica.</title>
        <authorList>
            <person name="Dai W."/>
        </authorList>
    </citation>
    <scope>NUCLEOTIDE SEQUENCE [LARGE SCALE GENOMIC DNA]</scope>
    <source>
        <strain evidence="14 15">DW002</strain>
    </source>
</reference>
<dbReference type="InterPro" id="IPR001650">
    <property type="entry name" value="Helicase_C-like"/>
</dbReference>
<feature type="binding site" evidence="11">
    <location>
        <position position="534"/>
    </location>
    <ligand>
        <name>Zn(2+)</name>
        <dbReference type="ChEBI" id="CHEBI:29105"/>
        <label>1</label>
    </ligand>
</feature>
<name>A0ABT5VTZ8_9BACT</name>
<sequence>MNKTTEFADIILPLPLAQLFTYSIPEELKVDVAIGKRVVVPFGNKKFYTGIVKNIHGNPPKDYSTKEILACLDDSPIINNFQFQFWDWISQYYQCVLGDVFKAAIPSGLKLESQTKITANEEFQTQELLSKTEEQILNVLKHSKDVNISTLNQATGLKNTLPQIKSLLEKGAITVEEQIINAYKEKTKQFVRLASDFSESEMGDLIIGLKRAKKQQEILLSYLNLSKYYFEETAQKVSLTEFLKSGDFSRAVLKSLVEKQILEIYHEKLDRIDLSHTETSGLKTLNEYQEKAIAETRKHFQEKNCVLLHGVTSSGKTEIYIHLIQEQLQQGKQVLYLLPEIALTTQIITRLRTVFGNKVGIYHSKFNDAERVEIYNNVNQNDPENAYQVILGVRSSVFLPFKNLGLIIVDEEHENTYKQFDPAPRYHARDAALYLAHLHKAKTLLGTATPAIETYYNAKTGKYGLVELFQRHQNIEMPEIIIADIKEARRKKRMKSIFSPELMEMMTTSLENKEQIILFQNRRGYSPYLECKSCGWVPHCPNCSVSLTYHQYNNQLVCHYCAHSIQPPNNCDQCSSSEIEDRGFGTEKIEDELHSFFPEARIGRMDLDTTRKKMAYENLIYKFENHELDILVGTQMVSKGLDFDNVSLVGVLNADSMLNYPDYRAYERSYQMMAQVSGRAGRKKKRGKVLIQTFTPEHPIIKNVIENDYVSMYSSQLSERQEFIYPPYYRLINICLKDKNQTKLDQAANVLAKSLRKVFGARIFGPQSPVINRIQNYYIINILLKIEKKSSPAKAKWILNQHANHLKNMEQFKSIQINFDVDPM</sequence>
<dbReference type="NCBIfam" id="TIGR00595">
    <property type="entry name" value="priA"/>
    <property type="match status" value="1"/>
</dbReference>
<dbReference type="Gene3D" id="3.40.50.300">
    <property type="entry name" value="P-loop containing nucleotide triphosphate hydrolases"/>
    <property type="match status" value="2"/>
</dbReference>
<evidence type="ECO:0000256" key="5">
    <source>
        <dbReference type="ARBA" id="ARBA00022801"/>
    </source>
</evidence>
<dbReference type="HAMAP" id="MF_00983">
    <property type="entry name" value="PriA"/>
    <property type="match status" value="1"/>
</dbReference>
<comment type="subunit">
    <text evidence="11">Component of the replication restart primosome.</text>
</comment>
<evidence type="ECO:0000256" key="6">
    <source>
        <dbReference type="ARBA" id="ARBA00022806"/>
    </source>
</evidence>
<evidence type="ECO:0000256" key="4">
    <source>
        <dbReference type="ARBA" id="ARBA00022741"/>
    </source>
</evidence>
<dbReference type="InterPro" id="IPR041236">
    <property type="entry name" value="PriA_C"/>
</dbReference>
<feature type="domain" description="Helicase C-terminal" evidence="13">
    <location>
        <begin position="544"/>
        <end position="723"/>
    </location>
</feature>
<dbReference type="Pfam" id="PF18319">
    <property type="entry name" value="Zn_ribbon_PriA"/>
    <property type="match status" value="1"/>
</dbReference>
<comment type="catalytic activity">
    <reaction evidence="11">
        <text>ATP + H2O = ADP + phosphate + H(+)</text>
        <dbReference type="Rhea" id="RHEA:13065"/>
        <dbReference type="ChEBI" id="CHEBI:15377"/>
        <dbReference type="ChEBI" id="CHEBI:15378"/>
        <dbReference type="ChEBI" id="CHEBI:30616"/>
        <dbReference type="ChEBI" id="CHEBI:43474"/>
        <dbReference type="ChEBI" id="CHEBI:456216"/>
        <dbReference type="EC" id="5.6.2.4"/>
    </reaction>
</comment>
<dbReference type="CDD" id="cd18804">
    <property type="entry name" value="SF2_C_priA"/>
    <property type="match status" value="1"/>
</dbReference>
<keyword evidence="4 11" id="KW-0547">Nucleotide-binding</keyword>
<dbReference type="CDD" id="cd17929">
    <property type="entry name" value="DEXHc_priA"/>
    <property type="match status" value="1"/>
</dbReference>
<keyword evidence="6 11" id="KW-0347">Helicase</keyword>
<dbReference type="Pfam" id="PF00270">
    <property type="entry name" value="DEAD"/>
    <property type="match status" value="1"/>
</dbReference>
<comment type="cofactor">
    <cofactor evidence="11">
        <name>Zn(2+)</name>
        <dbReference type="ChEBI" id="CHEBI:29105"/>
    </cofactor>
    <text evidence="11">Binds 2 zinc ions per subunit.</text>
</comment>
<proteinExistence type="inferred from homology"/>
<evidence type="ECO:0000259" key="12">
    <source>
        <dbReference type="PROSITE" id="PS51192"/>
    </source>
</evidence>
<evidence type="ECO:0000256" key="8">
    <source>
        <dbReference type="ARBA" id="ARBA00022840"/>
    </source>
</evidence>
<dbReference type="EC" id="5.6.2.4" evidence="11"/>
<dbReference type="Proteomes" id="UP001528920">
    <property type="component" value="Unassembled WGS sequence"/>
</dbReference>
<keyword evidence="7 11" id="KW-0862">Zinc</keyword>
<dbReference type="Gene3D" id="3.40.1440.60">
    <property type="entry name" value="PriA, 3(prime) DNA-binding domain"/>
    <property type="match status" value="1"/>
</dbReference>
<evidence type="ECO:0000313" key="15">
    <source>
        <dbReference type="Proteomes" id="UP001528920"/>
    </source>
</evidence>
<feature type="binding site" evidence="11">
    <location>
        <position position="561"/>
    </location>
    <ligand>
        <name>Zn(2+)</name>
        <dbReference type="ChEBI" id="CHEBI:29105"/>
        <label>2</label>
    </ligand>
</feature>
<dbReference type="SUPFAM" id="SSF52540">
    <property type="entry name" value="P-loop containing nucleoside triphosphate hydrolases"/>
    <property type="match status" value="2"/>
</dbReference>
<keyword evidence="15" id="KW-1185">Reference proteome</keyword>
<keyword evidence="10 11" id="KW-0413">Isomerase</keyword>
<dbReference type="RefSeq" id="WP_275109598.1">
    <property type="nucleotide sequence ID" value="NZ_JAKJSC010000001.1"/>
</dbReference>
<dbReference type="InterPro" id="IPR041222">
    <property type="entry name" value="PriA_3primeBD"/>
</dbReference>
<evidence type="ECO:0000256" key="3">
    <source>
        <dbReference type="ARBA" id="ARBA00022723"/>
    </source>
</evidence>
<dbReference type="InterPro" id="IPR014001">
    <property type="entry name" value="Helicase_ATP-bd"/>
</dbReference>
<comment type="function">
    <text evidence="11">Initiates the restart of stalled replication forks, which reloads the replicative helicase on sites other than the origin of replication. Recognizes and binds to abandoned replication forks and remodels them to uncover a helicase loading site. Promotes assembly of the primosome at these replication forks.</text>
</comment>
<keyword evidence="8 11" id="KW-0067">ATP-binding</keyword>
<dbReference type="InterPro" id="IPR040498">
    <property type="entry name" value="PriA_CRR"/>
</dbReference>
<dbReference type="Pfam" id="PF17764">
    <property type="entry name" value="PriA_3primeBD"/>
    <property type="match status" value="1"/>
</dbReference>
<comment type="similarity">
    <text evidence="11">Belongs to the helicase family. PriA subfamily.</text>
</comment>
<protein>
    <recommendedName>
        <fullName evidence="11">Replication restart protein PriA</fullName>
    </recommendedName>
    <alternativeName>
        <fullName evidence="11">ATP-dependent DNA helicase PriA</fullName>
        <ecNumber evidence="11">5.6.2.4</ecNumber>
    </alternativeName>
    <alternativeName>
        <fullName evidence="11">DNA 3'-5' helicase PriA</fullName>
    </alternativeName>
</protein>
<dbReference type="InterPro" id="IPR005259">
    <property type="entry name" value="PriA"/>
</dbReference>
<feature type="binding site" evidence="11">
    <location>
        <position position="574"/>
    </location>
    <ligand>
        <name>Zn(2+)</name>
        <dbReference type="ChEBI" id="CHEBI:29105"/>
        <label>1</label>
    </ligand>
</feature>
<dbReference type="InterPro" id="IPR011545">
    <property type="entry name" value="DEAD/DEAH_box_helicase_dom"/>
</dbReference>
<keyword evidence="9 11" id="KW-0238">DNA-binding</keyword>
<evidence type="ECO:0000259" key="13">
    <source>
        <dbReference type="PROSITE" id="PS51194"/>
    </source>
</evidence>
<dbReference type="PROSITE" id="PS51194">
    <property type="entry name" value="HELICASE_CTER"/>
    <property type="match status" value="1"/>
</dbReference>
<dbReference type="EMBL" id="JAKJSC010000001">
    <property type="protein sequence ID" value="MDE5418272.1"/>
    <property type="molecule type" value="Genomic_DNA"/>
</dbReference>
<keyword evidence="3 11" id="KW-0479">Metal-binding</keyword>
<feature type="binding site" evidence="11">
    <location>
        <position position="543"/>
    </location>
    <ligand>
        <name>Zn(2+)</name>
        <dbReference type="ChEBI" id="CHEBI:29105"/>
        <label>2</label>
    </ligand>
</feature>
<comment type="caution">
    <text evidence="14">The sequence shown here is derived from an EMBL/GenBank/DDBJ whole genome shotgun (WGS) entry which is preliminary data.</text>
</comment>
<keyword evidence="1 11" id="KW-0639">Primosome</keyword>
<keyword evidence="2 11" id="KW-0235">DNA replication</keyword>
<evidence type="ECO:0000256" key="2">
    <source>
        <dbReference type="ARBA" id="ARBA00022705"/>
    </source>
</evidence>
<dbReference type="InterPro" id="IPR042115">
    <property type="entry name" value="PriA_3primeBD_sf"/>
</dbReference>
<feature type="binding site" evidence="11">
    <location>
        <position position="531"/>
    </location>
    <ligand>
        <name>Zn(2+)</name>
        <dbReference type="ChEBI" id="CHEBI:29105"/>
        <label>1</label>
    </ligand>
</feature>
<keyword evidence="5 11" id="KW-0378">Hydrolase</keyword>
<dbReference type="Pfam" id="PF00271">
    <property type="entry name" value="Helicase_C"/>
    <property type="match status" value="1"/>
</dbReference>
<evidence type="ECO:0000256" key="11">
    <source>
        <dbReference type="HAMAP-Rule" id="MF_00983"/>
    </source>
</evidence>
<evidence type="ECO:0000256" key="7">
    <source>
        <dbReference type="ARBA" id="ARBA00022833"/>
    </source>
</evidence>
<feature type="binding site" evidence="11">
    <location>
        <position position="571"/>
    </location>
    <ligand>
        <name>Zn(2+)</name>
        <dbReference type="ChEBI" id="CHEBI:29105"/>
        <label>1</label>
    </ligand>
</feature>